<comment type="similarity">
    <text evidence="1">Belongs to the LysR transcriptional regulatory family.</text>
</comment>
<evidence type="ECO:0000313" key="7">
    <source>
        <dbReference type="EMBL" id="MCS5480859.1"/>
    </source>
</evidence>
<evidence type="ECO:0000256" key="5">
    <source>
        <dbReference type="ARBA" id="ARBA00023163"/>
    </source>
</evidence>
<sequence>MSVTLRQLGYFVAVAEHGTVTAAAAELYVSQSSISSAIGDLERALNVQLFVRHSRGLSLSGEGQALLPQARFLLRDMADFERSAAHLGDELTGSINIGCYSTIAPMLLPRAVATLAREYPALEVTFTEGSRTQLLDGLSLGRHDVLVLYDYRFKHDLPLVGQVERLGAFPPYALLPASHRLAEEKEVRLHELASDPFILFGLEPAEEYFLSMFNQVGVEPNVRYRTTNHEVLRGLVAQGVGYSLLTQRTRQTFSHEGIEYATAEISGPHDPLGVIAITPGRRGLLRKIDAFISIARSIVNDPLALNDR</sequence>
<dbReference type="SUPFAM" id="SSF53850">
    <property type="entry name" value="Periplasmic binding protein-like II"/>
    <property type="match status" value="1"/>
</dbReference>
<feature type="domain" description="HTH lysR-type" evidence="6">
    <location>
        <begin position="3"/>
        <end position="60"/>
    </location>
</feature>
<dbReference type="EMBL" id="JANWTC010000021">
    <property type="protein sequence ID" value="MCS5480859.1"/>
    <property type="molecule type" value="Genomic_DNA"/>
</dbReference>
<reference evidence="7 8" key="1">
    <citation type="submission" date="2022-08" db="EMBL/GenBank/DDBJ databases">
        <title>YIM 101645 draft genome.</title>
        <authorList>
            <person name="Chen X."/>
        </authorList>
    </citation>
    <scope>NUCLEOTIDE SEQUENCE [LARGE SCALE GENOMIC DNA]</scope>
    <source>
        <strain evidence="7 8">YIM 101645</strain>
    </source>
</reference>
<dbReference type="InterPro" id="IPR036390">
    <property type="entry name" value="WH_DNA-bd_sf"/>
</dbReference>
<protein>
    <submittedName>
        <fullName evidence="7">LysR substrate-binding domain-containing protein</fullName>
    </submittedName>
</protein>
<gene>
    <name evidence="7" type="ORF">NYP18_14535</name>
</gene>
<dbReference type="PANTHER" id="PTHR30346:SF0">
    <property type="entry name" value="HCA OPERON TRANSCRIPTIONAL ACTIVATOR HCAR"/>
    <property type="match status" value="1"/>
</dbReference>
<dbReference type="Pfam" id="PF00126">
    <property type="entry name" value="HTH_1"/>
    <property type="match status" value="1"/>
</dbReference>
<dbReference type="PANTHER" id="PTHR30346">
    <property type="entry name" value="TRANSCRIPTIONAL DUAL REGULATOR HCAR-RELATED"/>
    <property type="match status" value="1"/>
</dbReference>
<dbReference type="SUPFAM" id="SSF46785">
    <property type="entry name" value="Winged helix' DNA-binding domain"/>
    <property type="match status" value="1"/>
</dbReference>
<dbReference type="Pfam" id="PF03466">
    <property type="entry name" value="LysR_substrate"/>
    <property type="match status" value="1"/>
</dbReference>
<keyword evidence="3" id="KW-0238">DNA-binding</keyword>
<proteinExistence type="inferred from homology"/>
<evidence type="ECO:0000259" key="6">
    <source>
        <dbReference type="PROSITE" id="PS50931"/>
    </source>
</evidence>
<evidence type="ECO:0000256" key="2">
    <source>
        <dbReference type="ARBA" id="ARBA00023015"/>
    </source>
</evidence>
<keyword evidence="4" id="KW-0010">Activator</keyword>
<evidence type="ECO:0000256" key="1">
    <source>
        <dbReference type="ARBA" id="ARBA00009437"/>
    </source>
</evidence>
<dbReference type="Gene3D" id="1.10.10.10">
    <property type="entry name" value="Winged helix-like DNA-binding domain superfamily/Winged helix DNA-binding domain"/>
    <property type="match status" value="1"/>
</dbReference>
<keyword evidence="2" id="KW-0805">Transcription regulation</keyword>
<keyword evidence="5" id="KW-0804">Transcription</keyword>
<dbReference type="PRINTS" id="PR00039">
    <property type="entry name" value="HTHLYSR"/>
</dbReference>
<dbReference type="Gene3D" id="3.40.190.10">
    <property type="entry name" value="Periplasmic binding protein-like II"/>
    <property type="match status" value="2"/>
</dbReference>
<dbReference type="PROSITE" id="PS50931">
    <property type="entry name" value="HTH_LYSR"/>
    <property type="match status" value="1"/>
</dbReference>
<dbReference type="RefSeq" id="WP_259428916.1">
    <property type="nucleotide sequence ID" value="NZ_JANWTC010000021.1"/>
</dbReference>
<comment type="caution">
    <text evidence="7">The sequence shown here is derived from an EMBL/GenBank/DDBJ whole genome shotgun (WGS) entry which is preliminary data.</text>
</comment>
<dbReference type="InterPro" id="IPR005119">
    <property type="entry name" value="LysR_subst-bd"/>
</dbReference>
<accession>A0ABT2G3U7</accession>
<evidence type="ECO:0000256" key="3">
    <source>
        <dbReference type="ARBA" id="ARBA00023125"/>
    </source>
</evidence>
<name>A0ABT2G3U7_9CORY</name>
<evidence type="ECO:0000256" key="4">
    <source>
        <dbReference type="ARBA" id="ARBA00023159"/>
    </source>
</evidence>
<dbReference type="InterPro" id="IPR036388">
    <property type="entry name" value="WH-like_DNA-bd_sf"/>
</dbReference>
<dbReference type="Proteomes" id="UP001205965">
    <property type="component" value="Unassembled WGS sequence"/>
</dbReference>
<evidence type="ECO:0000313" key="8">
    <source>
        <dbReference type="Proteomes" id="UP001205965"/>
    </source>
</evidence>
<dbReference type="InterPro" id="IPR000847">
    <property type="entry name" value="LysR_HTH_N"/>
</dbReference>
<organism evidence="7 8">
    <name type="scientific">Corynebacterium lemuris</name>
    <dbReference type="NCBI Taxonomy" id="1859292"/>
    <lineage>
        <taxon>Bacteria</taxon>
        <taxon>Bacillati</taxon>
        <taxon>Actinomycetota</taxon>
        <taxon>Actinomycetes</taxon>
        <taxon>Mycobacteriales</taxon>
        <taxon>Corynebacteriaceae</taxon>
        <taxon>Corynebacterium</taxon>
    </lineage>
</organism>
<keyword evidence="8" id="KW-1185">Reference proteome</keyword>